<protein>
    <submittedName>
        <fullName evidence="1">Capsular polysaccharide biosynthesis protein</fullName>
    </submittedName>
</protein>
<dbReference type="SUPFAM" id="SSF56801">
    <property type="entry name" value="Acetyl-CoA synthetase-like"/>
    <property type="match status" value="1"/>
</dbReference>
<evidence type="ECO:0000313" key="1">
    <source>
        <dbReference type="EMBL" id="ABM02300.1"/>
    </source>
</evidence>
<proteinExistence type="predicted"/>
<keyword evidence="2" id="KW-1185">Reference proteome</keyword>
<dbReference type="OrthoDB" id="580775at2"/>
<dbReference type="RefSeq" id="WP_011768859.1">
    <property type="nucleotide sequence ID" value="NC_008709.1"/>
</dbReference>
<accession>A1SS35</accession>
<dbReference type="PANTHER" id="PTHR36932">
    <property type="entry name" value="CAPSULAR POLYSACCHARIDE BIOSYNTHESIS PROTEIN"/>
    <property type="match status" value="1"/>
</dbReference>
<dbReference type="PANTHER" id="PTHR36932:SF1">
    <property type="entry name" value="CAPSULAR POLYSACCHARIDE BIOSYNTHESIS PROTEIN"/>
    <property type="match status" value="1"/>
</dbReference>
<dbReference type="STRING" id="357804.Ping_0441"/>
<dbReference type="Gene3D" id="3.40.50.12780">
    <property type="entry name" value="N-terminal domain of ligase-like"/>
    <property type="match status" value="1"/>
</dbReference>
<name>A1SS35_PSYIN</name>
<organism evidence="1 2">
    <name type="scientific">Psychromonas ingrahamii (strain DSM 17664 / CCUG 51855 / 37)</name>
    <dbReference type="NCBI Taxonomy" id="357804"/>
    <lineage>
        <taxon>Bacteria</taxon>
        <taxon>Pseudomonadati</taxon>
        <taxon>Pseudomonadota</taxon>
        <taxon>Gammaproteobacteria</taxon>
        <taxon>Alteromonadales</taxon>
        <taxon>Psychromonadaceae</taxon>
        <taxon>Psychromonas</taxon>
    </lineage>
</organism>
<dbReference type="KEGG" id="pin:Ping_0441"/>
<dbReference type="HOGENOM" id="CLU_035301_5_3_6"/>
<evidence type="ECO:0000313" key="2">
    <source>
        <dbReference type="Proteomes" id="UP000000639"/>
    </source>
</evidence>
<dbReference type="InterPro" id="IPR053158">
    <property type="entry name" value="CapK_Type1_Caps_Biosynth"/>
</dbReference>
<dbReference type="InterPro" id="IPR042099">
    <property type="entry name" value="ANL_N_sf"/>
</dbReference>
<gene>
    <name evidence="1" type="ordered locus">Ping_0441</name>
</gene>
<dbReference type="AlphaFoldDB" id="A1SS35"/>
<dbReference type="eggNOG" id="COG1541">
    <property type="taxonomic scope" value="Bacteria"/>
</dbReference>
<reference evidence="1 2" key="1">
    <citation type="submission" date="2007-01" db="EMBL/GenBank/DDBJ databases">
        <title>Complete sequence of Psychromonas ingrahamii 37.</title>
        <authorList>
            <consortium name="US DOE Joint Genome Institute"/>
            <person name="Copeland A."/>
            <person name="Lucas S."/>
            <person name="Lapidus A."/>
            <person name="Barry K."/>
            <person name="Detter J.C."/>
            <person name="Glavina del Rio T."/>
            <person name="Hammon N."/>
            <person name="Israni S."/>
            <person name="Dalin E."/>
            <person name="Tice H."/>
            <person name="Pitluck S."/>
            <person name="Thompson L.S."/>
            <person name="Brettin T."/>
            <person name="Bruce D."/>
            <person name="Han C."/>
            <person name="Tapia R."/>
            <person name="Schmutz J."/>
            <person name="Larimer F."/>
            <person name="Land M."/>
            <person name="Hauser L."/>
            <person name="Kyrpides N."/>
            <person name="Ivanova N."/>
            <person name="Staley J."/>
            <person name="Richardson P."/>
        </authorList>
    </citation>
    <scope>NUCLEOTIDE SEQUENCE [LARGE SCALE GENOMIC DNA]</scope>
    <source>
        <strain evidence="1 2">37</strain>
    </source>
</reference>
<dbReference type="EMBL" id="CP000510">
    <property type="protein sequence ID" value="ABM02300.1"/>
    <property type="molecule type" value="Genomic_DNA"/>
</dbReference>
<sequence length="468" mass="54044">MKKSFSKKNVWEAMPAVLKNISGMVLSYIPLEYLIGRKFREMRKEILNADHWTKKQVDAYQLQQLKKQLKSGYENCPAYRKLYDQAKIDINSINTLDDFRKLPLVDKAFINENRHDLLLVDKDSPGVDYVTTGGTSGVPLAFYINASRSQIEYAYLVDGWRKAGFKLGNTKAVLRGRVTGLKKGVHQSYDPIFKEYYYSNFHMSNDDMRSYITHIKTLKNCFLHVYPSSIYQLARFIKKENIKVDNIKAILAESENVYPEQRAFVESVFNCRYYSSYGHSEKLVAAGECEHSTDYHVWPTYGFLELLDERGRVITERGQIGEIVGTGFINTVMPFIRYKTGDYAEYVGDLCEACQRHHLIIKNIRGHNIQEHLVAFDHSLIPWSAINMHDDTFDDVLQYQFYQDTAGVAVIKIKTAEGFTAEKKQRIISNISRKLDHRIAVSVTQVDDIRLTERGKSVFVDQRINISN</sequence>
<dbReference type="Proteomes" id="UP000000639">
    <property type="component" value="Chromosome"/>
</dbReference>